<protein>
    <recommendedName>
        <fullName evidence="7">Pre-mRNA-splicing factor SLU7</fullName>
    </recommendedName>
</protein>
<evidence type="ECO:0000313" key="10">
    <source>
        <dbReference type="EMBL" id="PWN98735.1"/>
    </source>
</evidence>
<dbReference type="OrthoDB" id="249612at2759"/>
<evidence type="ECO:0000256" key="2">
    <source>
        <dbReference type="ARBA" id="ARBA00007203"/>
    </source>
</evidence>
<feature type="compositionally biased region" description="Basic and acidic residues" evidence="8">
    <location>
        <begin position="1"/>
        <end position="20"/>
    </location>
</feature>
<dbReference type="Proteomes" id="UP000245946">
    <property type="component" value="Unassembled WGS sequence"/>
</dbReference>
<dbReference type="InterPro" id="IPR021715">
    <property type="entry name" value="Slu7_dom"/>
</dbReference>
<dbReference type="PANTHER" id="PTHR12942:SF2">
    <property type="entry name" value="PRE-MRNA-SPLICING FACTOR SLU7"/>
    <property type="match status" value="1"/>
</dbReference>
<feature type="region of interest" description="Disordered" evidence="8">
    <location>
        <begin position="1"/>
        <end position="40"/>
    </location>
</feature>
<dbReference type="InterPro" id="IPR039974">
    <property type="entry name" value="Splicing_factor_SLU7"/>
</dbReference>
<dbReference type="GeneID" id="37271596"/>
<evidence type="ECO:0000256" key="3">
    <source>
        <dbReference type="ARBA" id="ARBA00022664"/>
    </source>
</evidence>
<reference evidence="10 11" key="1">
    <citation type="journal article" date="2018" name="Mol. Biol. Evol.">
        <title>Broad Genomic Sampling Reveals a Smut Pathogenic Ancestry of the Fungal Clade Ustilaginomycotina.</title>
        <authorList>
            <person name="Kijpornyongpan T."/>
            <person name="Mondo S.J."/>
            <person name="Barry K."/>
            <person name="Sandor L."/>
            <person name="Lee J."/>
            <person name="Lipzen A."/>
            <person name="Pangilinan J."/>
            <person name="LaButti K."/>
            <person name="Hainaut M."/>
            <person name="Henrissat B."/>
            <person name="Grigoriev I.V."/>
            <person name="Spatafora J.W."/>
            <person name="Aime M.C."/>
        </authorList>
    </citation>
    <scope>NUCLEOTIDE SEQUENCE [LARGE SCALE GENOMIC DNA]</scope>
    <source>
        <strain evidence="10 11">MCA 4186</strain>
    </source>
</reference>
<sequence length="628" mass="70259">MSGKLSREEYRRQKDLDAARKAGTAAPEIDADGNAINPHIPEYMSKAPWYLDQTPGRAGLKHQKKPDDGKVRPGLDSAALRGQKVQAATKFRKGACENCGAMSHKTRDCLERPRRKGARWTGRDIAPDEVVARGGPEDYDSKRDRWAGYDPAEHRRVLAEYEAVEAERRRLREEALDQQTSSDVGAAKKLAKKEKKRSGEDGFGSSDSDDDDEDKYTEKANMPGQKINTDTRITQRNLRIREDRAKYLYNLDLDSAYYDPKTRSMREAPDPSVRPEDAEFAGDNFQRAQGDTLKMQQLQLFAWQSEARGNDVHLQANPTVNELQHREYTQKKEKLRESTKGSILERYGGAEHFDNVPKELLSGQTEEYVEYSRTGQPVRPMHRVTAVPASELERPQLYDGNHTKPWATFFDAETGKYGYDCCHSTVRNSYCTGKAGIEAVAASAGLLTGKAKQPEASKEKGKGRESDARASGSKRRARSSSTSSSGSSSSGSDSSSSSSGSSSSSSDDSRRKRKRSRRHASSREKSKKSAVEGYRPAKHMGEGDVSARLDKEKLKEALRREKGSREEQRSSKSKPDWLSEAEAIRSKNDKHASLRAQDADVTEEQLEAYRMASTKYEDPMANYKDEEA</sequence>
<feature type="region of interest" description="Disordered" evidence="8">
    <location>
        <begin position="172"/>
        <end position="233"/>
    </location>
</feature>
<dbReference type="EMBL" id="KZ819290">
    <property type="protein sequence ID" value="PWN98735.1"/>
    <property type="molecule type" value="Genomic_DNA"/>
</dbReference>
<dbReference type="PANTHER" id="PTHR12942">
    <property type="entry name" value="STEP II SPLICING FACTOR SLU7"/>
    <property type="match status" value="1"/>
</dbReference>
<dbReference type="GO" id="GO:0030628">
    <property type="term" value="F:pre-mRNA 3'-splice site binding"/>
    <property type="evidence" value="ECO:0007669"/>
    <property type="project" value="UniProtKB-UniRule"/>
</dbReference>
<evidence type="ECO:0000256" key="7">
    <source>
        <dbReference type="RuleBase" id="RU367071"/>
    </source>
</evidence>
<evidence type="ECO:0000256" key="1">
    <source>
        <dbReference type="ARBA" id="ARBA00004123"/>
    </source>
</evidence>
<feature type="region of interest" description="Disordered" evidence="8">
    <location>
        <begin position="449"/>
        <end position="601"/>
    </location>
</feature>
<dbReference type="AlphaFoldDB" id="A0A316ZEJ7"/>
<feature type="domain" description="Pre-mRNA-splicing factor SLU7" evidence="9">
    <location>
        <begin position="138"/>
        <end position="406"/>
    </location>
</feature>
<comment type="similarity">
    <text evidence="2 7">Belongs to the SLU7 family.</text>
</comment>
<feature type="compositionally biased region" description="Low complexity" evidence="8">
    <location>
        <begin position="479"/>
        <end position="506"/>
    </location>
</feature>
<keyword evidence="5 7" id="KW-0508">mRNA splicing</keyword>
<comment type="subcellular location">
    <subcellularLocation>
        <location evidence="1 7">Nucleus</location>
    </subcellularLocation>
</comment>
<feature type="compositionally biased region" description="Basic and acidic residues" evidence="8">
    <location>
        <begin position="539"/>
        <end position="592"/>
    </location>
</feature>
<gene>
    <name evidence="10" type="ORF">FA09DRAFT_338033</name>
</gene>
<dbReference type="STRING" id="58919.A0A316ZEJ7"/>
<evidence type="ECO:0000313" key="11">
    <source>
        <dbReference type="Proteomes" id="UP000245946"/>
    </source>
</evidence>
<comment type="subunit">
    <text evidence="7">Associated with the spliceosome.</text>
</comment>
<evidence type="ECO:0000256" key="8">
    <source>
        <dbReference type="SAM" id="MobiDB-lite"/>
    </source>
</evidence>
<dbReference type="Pfam" id="PF11708">
    <property type="entry name" value="Slu7"/>
    <property type="match status" value="1"/>
</dbReference>
<feature type="region of interest" description="Disordered" evidence="8">
    <location>
        <begin position="109"/>
        <end position="152"/>
    </location>
</feature>
<feature type="compositionally biased region" description="Basic and acidic residues" evidence="8">
    <location>
        <begin position="135"/>
        <end position="152"/>
    </location>
</feature>
<evidence type="ECO:0000256" key="5">
    <source>
        <dbReference type="ARBA" id="ARBA00023187"/>
    </source>
</evidence>
<keyword evidence="4 7" id="KW-0747">Spliceosome</keyword>
<keyword evidence="11" id="KW-1185">Reference proteome</keyword>
<keyword evidence="3 7" id="KW-0507">mRNA processing</keyword>
<feature type="compositionally biased region" description="Basic and acidic residues" evidence="8">
    <location>
        <begin position="452"/>
        <end position="468"/>
    </location>
</feature>
<proteinExistence type="inferred from homology"/>
<dbReference type="RefSeq" id="XP_025599014.1">
    <property type="nucleotide sequence ID" value="XM_025744052.1"/>
</dbReference>
<feature type="region of interest" description="Disordered" evidence="8">
    <location>
        <begin position="52"/>
        <end position="75"/>
    </location>
</feature>
<organism evidence="10 11">
    <name type="scientific">Tilletiopsis washingtonensis</name>
    <dbReference type="NCBI Taxonomy" id="58919"/>
    <lineage>
        <taxon>Eukaryota</taxon>
        <taxon>Fungi</taxon>
        <taxon>Dikarya</taxon>
        <taxon>Basidiomycota</taxon>
        <taxon>Ustilaginomycotina</taxon>
        <taxon>Exobasidiomycetes</taxon>
        <taxon>Entylomatales</taxon>
        <taxon>Entylomatales incertae sedis</taxon>
        <taxon>Tilletiopsis</taxon>
    </lineage>
</organism>
<accession>A0A316ZEJ7</accession>
<keyword evidence="6 7" id="KW-0539">Nucleus</keyword>
<evidence type="ECO:0000256" key="4">
    <source>
        <dbReference type="ARBA" id="ARBA00022728"/>
    </source>
</evidence>
<comment type="function">
    <text evidence="7">Involved in pre-mRNA splicing.</text>
</comment>
<feature type="compositionally biased region" description="Basic and acidic residues" evidence="8">
    <location>
        <begin position="521"/>
        <end position="530"/>
    </location>
</feature>
<feature type="compositionally biased region" description="Basic residues" evidence="8">
    <location>
        <begin position="511"/>
        <end position="520"/>
    </location>
</feature>
<evidence type="ECO:0000259" key="9">
    <source>
        <dbReference type="Pfam" id="PF11708"/>
    </source>
</evidence>
<evidence type="ECO:0000256" key="6">
    <source>
        <dbReference type="ARBA" id="ARBA00023242"/>
    </source>
</evidence>
<dbReference type="GO" id="GO:0000398">
    <property type="term" value="P:mRNA splicing, via spliceosome"/>
    <property type="evidence" value="ECO:0007669"/>
    <property type="project" value="UniProtKB-UniRule"/>
</dbReference>
<dbReference type="GO" id="GO:0005681">
    <property type="term" value="C:spliceosomal complex"/>
    <property type="evidence" value="ECO:0007669"/>
    <property type="project" value="UniProtKB-UniRule"/>
</dbReference>
<name>A0A316ZEJ7_9BASI</name>